<name>A0ABY8DII5_9HYPH</name>
<evidence type="ECO:0000313" key="2">
    <source>
        <dbReference type="Proteomes" id="UP001229355"/>
    </source>
</evidence>
<sequence>MVNVSERSRESDAFSWKVNRRLTTVPHIDCTQADLLPSARTIGLAADVEGRDEKLGWPIDSL</sequence>
<reference evidence="1 2" key="1">
    <citation type="submission" date="2023-03" db="EMBL/GenBank/DDBJ databases">
        <authorList>
            <person name="Kaur S."/>
            <person name="Espinosa-Saiz D."/>
            <person name="Velazquez E."/>
            <person name="Menendez E."/>
            <person name="diCenzo G.C."/>
        </authorList>
    </citation>
    <scope>NUCLEOTIDE SEQUENCE [LARGE SCALE GENOMIC DNA]</scope>
    <source>
        <strain evidence="1 2">LMG 24692</strain>
    </source>
</reference>
<dbReference type="EMBL" id="CP120373">
    <property type="protein sequence ID" value="WEX89335.1"/>
    <property type="molecule type" value="Genomic_DNA"/>
</dbReference>
<gene>
    <name evidence="1" type="ORF">PZN02_001903</name>
</gene>
<proteinExistence type="predicted"/>
<protein>
    <submittedName>
        <fullName evidence="1">Uncharacterized protein</fullName>
    </submittedName>
</protein>
<keyword evidence="2" id="KW-1185">Reference proteome</keyword>
<dbReference type="RefSeq" id="WP_280661313.1">
    <property type="nucleotide sequence ID" value="NZ_CP120373.1"/>
</dbReference>
<accession>A0ABY8DII5</accession>
<evidence type="ECO:0000313" key="1">
    <source>
        <dbReference type="EMBL" id="WEX89335.1"/>
    </source>
</evidence>
<dbReference type="Proteomes" id="UP001229355">
    <property type="component" value="Chromosome 1"/>
</dbReference>
<organism evidence="1 2">
    <name type="scientific">Sinorhizobium garamanticum</name>
    <dbReference type="NCBI Taxonomy" id="680247"/>
    <lineage>
        <taxon>Bacteria</taxon>
        <taxon>Pseudomonadati</taxon>
        <taxon>Pseudomonadota</taxon>
        <taxon>Alphaproteobacteria</taxon>
        <taxon>Hyphomicrobiales</taxon>
        <taxon>Rhizobiaceae</taxon>
        <taxon>Sinorhizobium/Ensifer group</taxon>
        <taxon>Sinorhizobium</taxon>
    </lineage>
</organism>